<keyword evidence="1" id="KW-0378">Hydrolase</keyword>
<dbReference type="Pfam" id="PF08282">
    <property type="entry name" value="Hydrolase_3"/>
    <property type="match status" value="1"/>
</dbReference>
<organism evidence="1 2">
    <name type="scientific">Faecalibacillus faecis</name>
    <dbReference type="NCBI Taxonomy" id="1982628"/>
    <lineage>
        <taxon>Bacteria</taxon>
        <taxon>Bacillati</taxon>
        <taxon>Bacillota</taxon>
        <taxon>Erysipelotrichia</taxon>
        <taxon>Erysipelotrichales</taxon>
        <taxon>Coprobacillaceae</taxon>
        <taxon>Faecalibacillus</taxon>
    </lineage>
</organism>
<dbReference type="InterPro" id="IPR023214">
    <property type="entry name" value="HAD_sf"/>
</dbReference>
<name>A0AAW4VTP6_9FIRM</name>
<dbReference type="GO" id="GO:0016791">
    <property type="term" value="F:phosphatase activity"/>
    <property type="evidence" value="ECO:0007669"/>
    <property type="project" value="TreeGrafter"/>
</dbReference>
<evidence type="ECO:0000313" key="2">
    <source>
        <dbReference type="Proteomes" id="UP001198439"/>
    </source>
</evidence>
<dbReference type="EMBL" id="JAJDKZ010000022">
    <property type="protein sequence ID" value="MCB8610658.1"/>
    <property type="molecule type" value="Genomic_DNA"/>
</dbReference>
<accession>A0AAW4VTP6</accession>
<evidence type="ECO:0000313" key="1">
    <source>
        <dbReference type="EMBL" id="MCB8610658.1"/>
    </source>
</evidence>
<dbReference type="RefSeq" id="WP_227279745.1">
    <property type="nucleotide sequence ID" value="NZ_JAJDKR010000021.1"/>
</dbReference>
<dbReference type="NCBIfam" id="TIGR00099">
    <property type="entry name" value="Cof-subfamily"/>
    <property type="match status" value="1"/>
</dbReference>
<dbReference type="SFLD" id="SFLDS00003">
    <property type="entry name" value="Haloacid_Dehalogenase"/>
    <property type="match status" value="1"/>
</dbReference>
<dbReference type="InterPro" id="IPR036412">
    <property type="entry name" value="HAD-like_sf"/>
</dbReference>
<dbReference type="SUPFAM" id="SSF56784">
    <property type="entry name" value="HAD-like"/>
    <property type="match status" value="1"/>
</dbReference>
<dbReference type="Gene3D" id="3.40.50.1000">
    <property type="entry name" value="HAD superfamily/HAD-like"/>
    <property type="match status" value="1"/>
</dbReference>
<dbReference type="InterPro" id="IPR000150">
    <property type="entry name" value="Cof"/>
</dbReference>
<dbReference type="Gene3D" id="3.30.1240.10">
    <property type="match status" value="1"/>
</dbReference>
<dbReference type="Proteomes" id="UP001198439">
    <property type="component" value="Unassembled WGS sequence"/>
</dbReference>
<dbReference type="NCBIfam" id="TIGR01484">
    <property type="entry name" value="HAD-SF-IIB"/>
    <property type="match status" value="1"/>
</dbReference>
<reference evidence="1" key="1">
    <citation type="submission" date="2021-10" db="EMBL/GenBank/DDBJ databases">
        <title>Collection of gut derived symbiotic bacterial strains cultured from healthy donors.</title>
        <authorList>
            <person name="Lin H."/>
            <person name="Littmann E."/>
            <person name="Kohout C."/>
            <person name="Pamer E.G."/>
        </authorList>
    </citation>
    <scope>NUCLEOTIDE SEQUENCE</scope>
    <source>
        <strain evidence="1">DFI.4.48</strain>
    </source>
</reference>
<dbReference type="AlphaFoldDB" id="A0AAW4VTP6"/>
<dbReference type="PANTHER" id="PTHR10000">
    <property type="entry name" value="PHOSPHOSERINE PHOSPHATASE"/>
    <property type="match status" value="1"/>
</dbReference>
<dbReference type="InterPro" id="IPR006379">
    <property type="entry name" value="HAD-SF_hydro_IIB"/>
</dbReference>
<dbReference type="GO" id="GO:0005829">
    <property type="term" value="C:cytosol"/>
    <property type="evidence" value="ECO:0007669"/>
    <property type="project" value="TreeGrafter"/>
</dbReference>
<dbReference type="SFLD" id="SFLDG01140">
    <property type="entry name" value="C2.B:_Phosphomannomutase_and_P"/>
    <property type="match status" value="1"/>
</dbReference>
<gene>
    <name evidence="1" type="ORF">LJD69_08635</name>
</gene>
<dbReference type="PANTHER" id="PTHR10000:SF25">
    <property type="entry name" value="PHOSPHATASE YKRA-RELATED"/>
    <property type="match status" value="1"/>
</dbReference>
<protein>
    <submittedName>
        <fullName evidence="1">HAD family hydrolase</fullName>
    </submittedName>
</protein>
<sequence>MKKLLLFDVDGTLIDYDGTLPKSTKNAISKARENGNLAVIVTGRSRSHIEEPILEIGFDGIVGGNGAYIELNNKIIKDETIPVEDVKRIVDYLNQQHLEYYIEANDGLYGSQNFKVRGVDALKQYGMNNPDVMEISPTMIFPKNLYVENVTKINYILESYQNYLDFKEAFPEYKDLTWGEKGEKAIFCDCALKHIDKQKAIKETIDYLKINQENIYAFGDAEVDIPMFKIAGNSICVGNGREKAKKQASYVTKTVSEDGIEYALKHFKII</sequence>
<proteinExistence type="predicted"/>
<dbReference type="GO" id="GO:0000287">
    <property type="term" value="F:magnesium ion binding"/>
    <property type="evidence" value="ECO:0007669"/>
    <property type="project" value="TreeGrafter"/>
</dbReference>
<comment type="caution">
    <text evidence="1">The sequence shown here is derived from an EMBL/GenBank/DDBJ whole genome shotgun (WGS) entry which is preliminary data.</text>
</comment>